<keyword evidence="4" id="KW-1185">Reference proteome</keyword>
<dbReference type="Proteomes" id="UP000225706">
    <property type="component" value="Unassembled WGS sequence"/>
</dbReference>
<accession>A0A2B4SZZ9</accession>
<feature type="region of interest" description="Disordered" evidence="1">
    <location>
        <begin position="1"/>
        <end position="50"/>
    </location>
</feature>
<reference evidence="4" key="1">
    <citation type="journal article" date="2017" name="bioRxiv">
        <title>Comparative analysis of the genomes of Stylophora pistillata and Acropora digitifera provides evidence for extensive differences between species of corals.</title>
        <authorList>
            <person name="Voolstra C.R."/>
            <person name="Li Y."/>
            <person name="Liew Y.J."/>
            <person name="Baumgarten S."/>
            <person name="Zoccola D."/>
            <person name="Flot J.-F."/>
            <person name="Tambutte S."/>
            <person name="Allemand D."/>
            <person name="Aranda M."/>
        </authorList>
    </citation>
    <scope>NUCLEOTIDE SEQUENCE [LARGE SCALE GENOMIC DNA]</scope>
</reference>
<dbReference type="InterPro" id="IPR011029">
    <property type="entry name" value="DEATH-like_dom_sf"/>
</dbReference>
<organism evidence="3 4">
    <name type="scientific">Stylophora pistillata</name>
    <name type="common">Smooth cauliflower coral</name>
    <dbReference type="NCBI Taxonomy" id="50429"/>
    <lineage>
        <taxon>Eukaryota</taxon>
        <taxon>Metazoa</taxon>
        <taxon>Cnidaria</taxon>
        <taxon>Anthozoa</taxon>
        <taxon>Hexacorallia</taxon>
        <taxon>Scleractinia</taxon>
        <taxon>Astrocoeniina</taxon>
        <taxon>Pocilloporidae</taxon>
        <taxon>Stylophora</taxon>
    </lineage>
</organism>
<evidence type="ECO:0000313" key="4">
    <source>
        <dbReference type="Proteomes" id="UP000225706"/>
    </source>
</evidence>
<dbReference type="SMART" id="SM00005">
    <property type="entry name" value="DEATH"/>
    <property type="match status" value="1"/>
</dbReference>
<proteinExistence type="predicted"/>
<dbReference type="AlphaFoldDB" id="A0A2B4SZZ9"/>
<sequence length="363" mass="41712">MESTPKRQKQDESQLRDQQSSPQSVEKCDTDAYAQQRQRKKEDGFPEAEERHYTALENDDERGLIKKSMEKMNIFVSCRGFSPSSYTLKAGKPSDDELEELSQQLAEKWGTLGRRLGFNHTAMKNFDQNNRTQEDKAFSMLMDWKLNKGEDATFTVLYDALCHKLVGCKLLVEGTLTYKLIILWRPSLATWLLISTSESANMAERDATTVTSWVDLEIILAEGMLFRLVLCLPKFLSARLQRLQFTMASFITCKYVNSISTILDLGWLPILELRDYSLLKTIFKALYSDNWPSHLNLQVVKPVRHLRSSVAPRLYVPFVQGTFQHSAAMIFNELPANIRNCTDFKEYCRLCKAFLKARALSSL</sequence>
<evidence type="ECO:0000259" key="2">
    <source>
        <dbReference type="PROSITE" id="PS50017"/>
    </source>
</evidence>
<feature type="compositionally biased region" description="Basic and acidic residues" evidence="1">
    <location>
        <begin position="1"/>
        <end position="15"/>
    </location>
</feature>
<dbReference type="SUPFAM" id="SSF47986">
    <property type="entry name" value="DEATH domain"/>
    <property type="match status" value="1"/>
</dbReference>
<name>A0A2B4SZZ9_STYPI</name>
<dbReference type="PROSITE" id="PS50017">
    <property type="entry name" value="DEATH_DOMAIN"/>
    <property type="match status" value="1"/>
</dbReference>
<protein>
    <recommendedName>
        <fullName evidence="2">Death domain-containing protein</fullName>
    </recommendedName>
</protein>
<gene>
    <name evidence="3" type="ORF">AWC38_SpisGene946</name>
</gene>
<dbReference type="InterPro" id="IPR000488">
    <property type="entry name" value="Death_dom"/>
</dbReference>
<evidence type="ECO:0000313" key="3">
    <source>
        <dbReference type="EMBL" id="PFX34142.1"/>
    </source>
</evidence>
<evidence type="ECO:0000256" key="1">
    <source>
        <dbReference type="SAM" id="MobiDB-lite"/>
    </source>
</evidence>
<dbReference type="GO" id="GO:0007165">
    <property type="term" value="P:signal transduction"/>
    <property type="evidence" value="ECO:0007669"/>
    <property type="project" value="InterPro"/>
</dbReference>
<dbReference type="CDD" id="cd01670">
    <property type="entry name" value="Death"/>
    <property type="match status" value="1"/>
</dbReference>
<comment type="caution">
    <text evidence="3">The sequence shown here is derived from an EMBL/GenBank/DDBJ whole genome shotgun (WGS) entry which is preliminary data.</text>
</comment>
<dbReference type="Gene3D" id="1.10.533.10">
    <property type="entry name" value="Death Domain, Fas"/>
    <property type="match status" value="1"/>
</dbReference>
<dbReference type="Pfam" id="PF00531">
    <property type="entry name" value="Death"/>
    <property type="match status" value="1"/>
</dbReference>
<dbReference type="EMBL" id="LSMT01000006">
    <property type="protein sequence ID" value="PFX34142.1"/>
    <property type="molecule type" value="Genomic_DNA"/>
</dbReference>
<feature type="compositionally biased region" description="Basic and acidic residues" evidence="1">
    <location>
        <begin position="40"/>
        <end position="50"/>
    </location>
</feature>
<feature type="domain" description="Death" evidence="2">
    <location>
        <begin position="94"/>
        <end position="161"/>
    </location>
</feature>
<dbReference type="OrthoDB" id="5964200at2759"/>